<comment type="caution">
    <text evidence="1">The sequence shown here is derived from an EMBL/GenBank/DDBJ whole genome shotgun (WGS) entry which is preliminary data.</text>
</comment>
<keyword evidence="2" id="KW-1185">Reference proteome</keyword>
<dbReference type="Proteomes" id="UP001433508">
    <property type="component" value="Unassembled WGS sequence"/>
</dbReference>
<reference evidence="2" key="1">
    <citation type="journal article" date="2024" name="Front. Bioeng. Biotechnol.">
        <title>Genome-scale model development and genomic sequencing of the oleaginous clade Lipomyces.</title>
        <authorList>
            <person name="Czajka J.J."/>
            <person name="Han Y."/>
            <person name="Kim J."/>
            <person name="Mondo S.J."/>
            <person name="Hofstad B.A."/>
            <person name="Robles A."/>
            <person name="Haridas S."/>
            <person name="Riley R."/>
            <person name="LaButti K."/>
            <person name="Pangilinan J."/>
            <person name="Andreopoulos W."/>
            <person name="Lipzen A."/>
            <person name="Yan J."/>
            <person name="Wang M."/>
            <person name="Ng V."/>
            <person name="Grigoriev I.V."/>
            <person name="Spatafora J.W."/>
            <person name="Magnuson J.K."/>
            <person name="Baker S.E."/>
            <person name="Pomraning K.R."/>
        </authorList>
    </citation>
    <scope>NUCLEOTIDE SEQUENCE [LARGE SCALE GENOMIC DNA]</scope>
    <source>
        <strain evidence="2">CBS 7786</strain>
    </source>
</reference>
<dbReference type="EMBL" id="MU971410">
    <property type="protein sequence ID" value="KAK9235588.1"/>
    <property type="molecule type" value="Genomic_DNA"/>
</dbReference>
<accession>A0ACC3SVA6</accession>
<evidence type="ECO:0000313" key="1">
    <source>
        <dbReference type="EMBL" id="KAK9235588.1"/>
    </source>
</evidence>
<name>A0ACC3SVA6_LIPKO</name>
<gene>
    <name evidence="1" type="ORF">V1525DRAFT_348030</name>
</gene>
<sequence length="320" mass="34993">MPSQRQLTTTSAPIAKPPLGPFMQSLPKSVLPYAQLVRLDKPVGTWLLYWPCTWGITMAAYASNASLLDTAWMLSLFGVGSLIMRGAGCIVNDLWDRNLDQKVERTAMRPIAAGQITPKQAIVYLGGQLTLGLGVLLSLPVDCLLLGASSLALVATYPLFKRFTYYPQLMLAFTYNWGAMLGFPAMGVWDVPTMAALYASGVCWTMVYDTIYAHQDKKDDVLAGIKSTALAWGEYSKPVMAGFTVVQIALLTTAGVLNGMGPAFFMGVGWAAYRLASMITNVHLDLPKDCWRWFVDNIKTGGVLFLGAFVDYLLKLFGLM</sequence>
<evidence type="ECO:0000313" key="2">
    <source>
        <dbReference type="Proteomes" id="UP001433508"/>
    </source>
</evidence>
<protein>
    <submittedName>
        <fullName evidence="1">UbiA prenyltransferase family-domain-containing protein</fullName>
    </submittedName>
</protein>
<organism evidence="1 2">
    <name type="scientific">Lipomyces kononenkoae</name>
    <name type="common">Yeast</name>
    <dbReference type="NCBI Taxonomy" id="34357"/>
    <lineage>
        <taxon>Eukaryota</taxon>
        <taxon>Fungi</taxon>
        <taxon>Dikarya</taxon>
        <taxon>Ascomycota</taxon>
        <taxon>Saccharomycotina</taxon>
        <taxon>Lipomycetes</taxon>
        <taxon>Lipomycetales</taxon>
        <taxon>Lipomycetaceae</taxon>
        <taxon>Lipomyces</taxon>
    </lineage>
</organism>
<proteinExistence type="predicted"/>